<reference evidence="2 3" key="1">
    <citation type="submission" date="2020-04" db="EMBL/GenBank/DDBJ databases">
        <title>Genome sequence for Sphingorhabdus sp. strain M1.</title>
        <authorList>
            <person name="Park S.-J."/>
        </authorList>
    </citation>
    <scope>NUCLEOTIDE SEQUENCE [LARGE SCALE GENOMIC DNA]</scope>
    <source>
        <strain evidence="2 3">JK6</strain>
    </source>
</reference>
<dbReference type="RefSeq" id="WP_168820120.1">
    <property type="nucleotide sequence ID" value="NZ_CP051217.1"/>
</dbReference>
<evidence type="ECO:0000259" key="1">
    <source>
        <dbReference type="Pfam" id="PF01370"/>
    </source>
</evidence>
<name>A0A6H2DQ16_9SPHN</name>
<sequence length="311" mass="32693">MTLNGQLICVFGGGGFLGRYVSQQLLTRGARVRIAERNIKNAMHIKPLGNLGQTQFASADVTKKESVVRAVSGCDAVVNLVGIFGRGMDAVNGQGAANVAEAAASAGCSALVQMSAIGADPASPSQYGRSKAAGEDAVREAFPSATILRPSVVFGQEDEFINRFAGLIAMLPVVPIIGGDTKFQPIYVGDVADATAEALENAREHSGKTYELGGPEVISMGDLNRRIAQMTGRDRSFIDMPDITARVMAMMPGSPMSTDQYKMLQRDNVVADGALGLSDLGIAATPLAAVTRGWIEKYINHGRFGAKAKVS</sequence>
<keyword evidence="3" id="KW-1185">Reference proteome</keyword>
<evidence type="ECO:0000313" key="2">
    <source>
        <dbReference type="EMBL" id="QJB69851.1"/>
    </source>
</evidence>
<dbReference type="CDD" id="cd05271">
    <property type="entry name" value="NDUFA9_like_SDR_a"/>
    <property type="match status" value="1"/>
</dbReference>
<dbReference type="KEGG" id="phao:HF685_11650"/>
<proteinExistence type="predicted"/>
<dbReference type="GO" id="GO:0044877">
    <property type="term" value="F:protein-containing complex binding"/>
    <property type="evidence" value="ECO:0007669"/>
    <property type="project" value="TreeGrafter"/>
</dbReference>
<dbReference type="FunFam" id="3.40.50.720:FF:000702">
    <property type="entry name" value="NADH dehydrogenase (Ubiquinone)"/>
    <property type="match status" value="1"/>
</dbReference>
<dbReference type="Gene3D" id="3.40.50.720">
    <property type="entry name" value="NAD(P)-binding Rossmann-like Domain"/>
    <property type="match status" value="1"/>
</dbReference>
<protein>
    <submittedName>
        <fullName evidence="2">Complex I NDUFA9 subunit family protein</fullName>
    </submittedName>
</protein>
<dbReference type="PANTHER" id="PTHR12126">
    <property type="entry name" value="NADH-UBIQUINONE OXIDOREDUCTASE 39 KDA SUBUNIT-RELATED"/>
    <property type="match status" value="1"/>
</dbReference>
<evidence type="ECO:0000313" key="3">
    <source>
        <dbReference type="Proteomes" id="UP000501600"/>
    </source>
</evidence>
<dbReference type="InterPro" id="IPR036291">
    <property type="entry name" value="NAD(P)-bd_dom_sf"/>
</dbReference>
<dbReference type="InterPro" id="IPR051207">
    <property type="entry name" value="ComplexI_NDUFA9_subunit"/>
</dbReference>
<feature type="domain" description="NAD-dependent epimerase/dehydratase" evidence="1">
    <location>
        <begin position="8"/>
        <end position="213"/>
    </location>
</feature>
<accession>A0A6H2DQ16</accession>
<dbReference type="InterPro" id="IPR001509">
    <property type="entry name" value="Epimerase_deHydtase"/>
</dbReference>
<dbReference type="PANTHER" id="PTHR12126:SF11">
    <property type="entry name" value="NADH DEHYDROGENASE [UBIQUINONE] 1 ALPHA SUBCOMPLEX SUBUNIT 9, MITOCHONDRIAL"/>
    <property type="match status" value="1"/>
</dbReference>
<gene>
    <name evidence="2" type="ORF">HF685_11650</name>
</gene>
<dbReference type="SUPFAM" id="SSF51735">
    <property type="entry name" value="NAD(P)-binding Rossmann-fold domains"/>
    <property type="match status" value="1"/>
</dbReference>
<dbReference type="AlphaFoldDB" id="A0A6H2DQ16"/>
<organism evidence="2 3">
    <name type="scientific">Parasphingorhabdus halotolerans</name>
    <dbReference type="NCBI Taxonomy" id="2725558"/>
    <lineage>
        <taxon>Bacteria</taxon>
        <taxon>Pseudomonadati</taxon>
        <taxon>Pseudomonadota</taxon>
        <taxon>Alphaproteobacteria</taxon>
        <taxon>Sphingomonadales</taxon>
        <taxon>Sphingomonadaceae</taxon>
        <taxon>Parasphingorhabdus</taxon>
    </lineage>
</organism>
<dbReference type="EMBL" id="CP051217">
    <property type="protein sequence ID" value="QJB69851.1"/>
    <property type="molecule type" value="Genomic_DNA"/>
</dbReference>
<dbReference type="Pfam" id="PF01370">
    <property type="entry name" value="Epimerase"/>
    <property type="match status" value="1"/>
</dbReference>
<dbReference type="Proteomes" id="UP000501600">
    <property type="component" value="Chromosome"/>
</dbReference>